<organism evidence="1 2">
    <name type="scientific">Mycteria americana</name>
    <name type="common">Wood stork</name>
    <dbReference type="NCBI Taxonomy" id="33587"/>
    <lineage>
        <taxon>Eukaryota</taxon>
        <taxon>Metazoa</taxon>
        <taxon>Chordata</taxon>
        <taxon>Craniata</taxon>
        <taxon>Vertebrata</taxon>
        <taxon>Euteleostomi</taxon>
        <taxon>Archelosauria</taxon>
        <taxon>Archosauria</taxon>
        <taxon>Dinosauria</taxon>
        <taxon>Saurischia</taxon>
        <taxon>Theropoda</taxon>
        <taxon>Coelurosauria</taxon>
        <taxon>Aves</taxon>
        <taxon>Neognathae</taxon>
        <taxon>Neoaves</taxon>
        <taxon>Aequornithes</taxon>
        <taxon>Ciconiiformes</taxon>
        <taxon>Ciconiidae</taxon>
        <taxon>Mycteria</taxon>
    </lineage>
</organism>
<name>A0AAN7NYQ9_MYCAM</name>
<reference evidence="1 2" key="1">
    <citation type="journal article" date="2023" name="J. Hered.">
        <title>Chromosome-level genome of the wood stork (Mycteria americana) provides insight into avian chromosome evolution.</title>
        <authorList>
            <person name="Flamio R. Jr."/>
            <person name="Ramstad K.M."/>
        </authorList>
    </citation>
    <scope>NUCLEOTIDE SEQUENCE [LARGE SCALE GENOMIC DNA]</scope>
    <source>
        <strain evidence="1">JAX WOST 10</strain>
    </source>
</reference>
<evidence type="ECO:0000313" key="1">
    <source>
        <dbReference type="EMBL" id="KAK4832494.1"/>
    </source>
</evidence>
<proteinExistence type="predicted"/>
<evidence type="ECO:0000313" key="2">
    <source>
        <dbReference type="Proteomes" id="UP001333110"/>
    </source>
</evidence>
<gene>
    <name evidence="1" type="ORF">QYF61_023541</name>
</gene>
<protein>
    <submittedName>
        <fullName evidence="1">Uncharacterized protein</fullName>
    </submittedName>
</protein>
<comment type="caution">
    <text evidence="1">The sequence shown here is derived from an EMBL/GenBank/DDBJ whole genome shotgun (WGS) entry which is preliminary data.</text>
</comment>
<sequence length="77" mass="8505">MKNCSLWEGLTLEKFMENCLSWKGPHTGAGEECEESSPEEEGAAETTIISVPGKMLSQFLFEFSSKGMKEKAAIRNS</sequence>
<dbReference type="AlphaFoldDB" id="A0AAN7NYQ9"/>
<dbReference type="EMBL" id="JAUNZN010000001">
    <property type="protein sequence ID" value="KAK4832494.1"/>
    <property type="molecule type" value="Genomic_DNA"/>
</dbReference>
<keyword evidence="2" id="KW-1185">Reference proteome</keyword>
<accession>A0AAN7NYQ9</accession>
<dbReference type="Proteomes" id="UP001333110">
    <property type="component" value="Unassembled WGS sequence"/>
</dbReference>